<feature type="compositionally biased region" description="Basic and acidic residues" evidence="1">
    <location>
        <begin position="27"/>
        <end position="45"/>
    </location>
</feature>
<dbReference type="Proteomes" id="UP001359485">
    <property type="component" value="Unassembled WGS sequence"/>
</dbReference>
<accession>A0ABR1B1V4</accession>
<reference evidence="2 3" key="1">
    <citation type="submission" date="2023-09" db="EMBL/GenBank/DDBJ databases">
        <title>Genomes of two closely related lineages of the louse Polyplax serrata with different host specificities.</title>
        <authorList>
            <person name="Martinu J."/>
            <person name="Tarabai H."/>
            <person name="Stefka J."/>
            <person name="Hypsa V."/>
        </authorList>
    </citation>
    <scope>NUCLEOTIDE SEQUENCE [LARGE SCALE GENOMIC DNA]</scope>
    <source>
        <strain evidence="2">98ZLc_SE</strain>
    </source>
</reference>
<dbReference type="EMBL" id="JAWJWF010000005">
    <property type="protein sequence ID" value="KAK6632158.1"/>
    <property type="molecule type" value="Genomic_DNA"/>
</dbReference>
<evidence type="ECO:0000313" key="3">
    <source>
        <dbReference type="Proteomes" id="UP001359485"/>
    </source>
</evidence>
<keyword evidence="3" id="KW-1185">Reference proteome</keyword>
<name>A0ABR1B1V4_POLSC</name>
<evidence type="ECO:0000313" key="2">
    <source>
        <dbReference type="EMBL" id="KAK6632158.1"/>
    </source>
</evidence>
<comment type="caution">
    <text evidence="2">The sequence shown here is derived from an EMBL/GenBank/DDBJ whole genome shotgun (WGS) entry which is preliminary data.</text>
</comment>
<organism evidence="2 3">
    <name type="scientific">Polyplax serrata</name>
    <name type="common">Common mouse louse</name>
    <dbReference type="NCBI Taxonomy" id="468196"/>
    <lineage>
        <taxon>Eukaryota</taxon>
        <taxon>Metazoa</taxon>
        <taxon>Ecdysozoa</taxon>
        <taxon>Arthropoda</taxon>
        <taxon>Hexapoda</taxon>
        <taxon>Insecta</taxon>
        <taxon>Pterygota</taxon>
        <taxon>Neoptera</taxon>
        <taxon>Paraneoptera</taxon>
        <taxon>Psocodea</taxon>
        <taxon>Troctomorpha</taxon>
        <taxon>Phthiraptera</taxon>
        <taxon>Anoplura</taxon>
        <taxon>Polyplacidae</taxon>
        <taxon>Polyplax</taxon>
    </lineage>
</organism>
<sequence length="80" mass="9632">MGQEKTDETKGVDRKGKLANTENWQETMKDDEKNNEKKEMHMRNTERWKTVRFSLNQRAFNPREQNLTTWKSAEFQVGRL</sequence>
<evidence type="ECO:0000256" key="1">
    <source>
        <dbReference type="SAM" id="MobiDB-lite"/>
    </source>
</evidence>
<feature type="region of interest" description="Disordered" evidence="1">
    <location>
        <begin position="1"/>
        <end position="45"/>
    </location>
</feature>
<proteinExistence type="predicted"/>
<gene>
    <name evidence="2" type="ORF">RUM44_007188</name>
</gene>
<protein>
    <submittedName>
        <fullName evidence="2">Uncharacterized protein</fullName>
    </submittedName>
</protein>
<feature type="compositionally biased region" description="Basic and acidic residues" evidence="1">
    <location>
        <begin position="1"/>
        <end position="16"/>
    </location>
</feature>